<comment type="cofactor">
    <cofactor evidence="1">
        <name>pyridoxal 5'-phosphate</name>
        <dbReference type="ChEBI" id="CHEBI:597326"/>
    </cofactor>
</comment>
<name>A0A6J2J938_BOMMA</name>
<evidence type="ECO:0000256" key="2">
    <source>
        <dbReference type="ARBA" id="ARBA00011738"/>
    </source>
</evidence>
<comment type="pathway">
    <text evidence="6">Amino-acid degradation; L-alanine degradation via transaminase pathway; pyruvate from L-alanine: step 1/1.</text>
</comment>
<dbReference type="Gene3D" id="3.40.640.10">
    <property type="entry name" value="Type I PLP-dependent aspartate aminotransferase-like (Major domain)"/>
    <property type="match status" value="1"/>
</dbReference>
<sequence>MKLEKCLTEENLNQNLLNIQYAVRGPILQRALQIERELVKGVPKRFKRVVRANCGDCHALGQKPITFIRQVLALVSFPELISSRLDIPQDVKDRAKELLDDCTKGSVGSYSPSNGLNLVRSRVAQYITNRDGVPSNPDDIYLGSGASDVIKSVLTLFVEDVGGKPPAVMVPIPQYPLFSGTLSELGVRQVDYYLDEEHDWALQISELERSWRDASIESNVRALVVINPGNPTGQVLTRDNIEQIIKFAYERNLFILADEVYQENIVSKPFHSFKKVMFEMGAPYSRMELASFLTTSKGYAAECGLRSGYVELLHLQPSVQKTFNTMRSVMQCPSVLGQCILDCVMKPPSPGKPSHNQFINEIRDIHQVLKERTATAYKTFNSIPGYFCNPIDGSMFAYPRIEIPVEAQLEAKKLNMSPDEFYCLRLLEETGVCVIPGTGFGQLPGSFHFRTTILHPKDEFQYMMDSIRRFHLNFMQLYP</sequence>
<dbReference type="PANTHER" id="PTHR11751">
    <property type="entry name" value="ALANINE AMINOTRANSFERASE"/>
    <property type="match status" value="1"/>
</dbReference>
<dbReference type="GO" id="GO:0042853">
    <property type="term" value="P:L-alanine catabolic process"/>
    <property type="evidence" value="ECO:0007669"/>
    <property type="project" value="UniProtKB-UniPathway"/>
</dbReference>
<dbReference type="GO" id="GO:0004021">
    <property type="term" value="F:L-alanine:2-oxoglutarate aminotransferase activity"/>
    <property type="evidence" value="ECO:0007669"/>
    <property type="project" value="UniProtKB-EC"/>
</dbReference>
<keyword evidence="5" id="KW-0663">Pyridoxal phosphate</keyword>
<comment type="subunit">
    <text evidence="2">Homodimer.</text>
</comment>
<dbReference type="FunFam" id="3.90.1150.10:FF:000151">
    <property type="entry name" value="Alanine aminotransferase 2"/>
    <property type="match status" value="1"/>
</dbReference>
<dbReference type="FunFam" id="3.40.640.10:FF:000012">
    <property type="entry name" value="alanine aminotransferase 2"/>
    <property type="match status" value="1"/>
</dbReference>
<protein>
    <recommendedName>
        <fullName evidence="8">alanine transaminase</fullName>
        <ecNumber evidence="8">2.6.1.2</ecNumber>
    </recommendedName>
</protein>
<dbReference type="InterPro" id="IPR015424">
    <property type="entry name" value="PyrdxlP-dep_Trfase"/>
</dbReference>
<evidence type="ECO:0000256" key="1">
    <source>
        <dbReference type="ARBA" id="ARBA00001933"/>
    </source>
</evidence>
<dbReference type="KEGG" id="bman:114239582"/>
<accession>A0A6J2J938</accession>
<dbReference type="InterPro" id="IPR045088">
    <property type="entry name" value="ALAT1/2-like"/>
</dbReference>
<evidence type="ECO:0000256" key="7">
    <source>
        <dbReference type="ARBA" id="ARBA00025785"/>
    </source>
</evidence>
<dbReference type="Proteomes" id="UP000504629">
    <property type="component" value="Unplaced"/>
</dbReference>
<dbReference type="SUPFAM" id="SSF53383">
    <property type="entry name" value="PLP-dependent transferases"/>
    <property type="match status" value="1"/>
</dbReference>
<dbReference type="Pfam" id="PF00155">
    <property type="entry name" value="Aminotran_1_2"/>
    <property type="match status" value="1"/>
</dbReference>
<keyword evidence="4" id="KW-0808">Transferase</keyword>
<dbReference type="FunFam" id="1.10.287.1970:FF:000001">
    <property type="entry name" value="Alanine aminotransferase 2"/>
    <property type="match status" value="1"/>
</dbReference>
<dbReference type="RefSeq" id="XP_028025662.1">
    <property type="nucleotide sequence ID" value="XM_028169861.1"/>
</dbReference>
<evidence type="ECO:0000256" key="9">
    <source>
        <dbReference type="ARBA" id="ARBA00047412"/>
    </source>
</evidence>
<dbReference type="InterPro" id="IPR015422">
    <property type="entry name" value="PyrdxlP-dep_Trfase_small"/>
</dbReference>
<evidence type="ECO:0000313" key="11">
    <source>
        <dbReference type="Proteomes" id="UP000504629"/>
    </source>
</evidence>
<comment type="catalytic activity">
    <reaction evidence="9">
        <text>L-alanine + 2-oxoglutarate = pyruvate + L-glutamate</text>
        <dbReference type="Rhea" id="RHEA:19453"/>
        <dbReference type="ChEBI" id="CHEBI:15361"/>
        <dbReference type="ChEBI" id="CHEBI:16810"/>
        <dbReference type="ChEBI" id="CHEBI:29985"/>
        <dbReference type="ChEBI" id="CHEBI:57972"/>
        <dbReference type="EC" id="2.6.1.2"/>
    </reaction>
</comment>
<proteinExistence type="inferred from homology"/>
<dbReference type="GeneID" id="114239582"/>
<evidence type="ECO:0000259" key="10">
    <source>
        <dbReference type="Pfam" id="PF00155"/>
    </source>
</evidence>
<organism evidence="11 12">
    <name type="scientific">Bombyx mandarina</name>
    <name type="common">Wild silk moth</name>
    <name type="synonym">Wild silkworm</name>
    <dbReference type="NCBI Taxonomy" id="7092"/>
    <lineage>
        <taxon>Eukaryota</taxon>
        <taxon>Metazoa</taxon>
        <taxon>Ecdysozoa</taxon>
        <taxon>Arthropoda</taxon>
        <taxon>Hexapoda</taxon>
        <taxon>Insecta</taxon>
        <taxon>Pterygota</taxon>
        <taxon>Neoptera</taxon>
        <taxon>Endopterygota</taxon>
        <taxon>Lepidoptera</taxon>
        <taxon>Glossata</taxon>
        <taxon>Ditrysia</taxon>
        <taxon>Bombycoidea</taxon>
        <taxon>Bombycidae</taxon>
        <taxon>Bombycinae</taxon>
        <taxon>Bombyx</taxon>
    </lineage>
</organism>
<dbReference type="InterPro" id="IPR004839">
    <property type="entry name" value="Aminotransferase_I/II_large"/>
</dbReference>
<dbReference type="Gene3D" id="3.90.1150.10">
    <property type="entry name" value="Aspartate Aminotransferase, domain 1"/>
    <property type="match status" value="1"/>
</dbReference>
<comment type="similarity">
    <text evidence="7">Belongs to the class-I pyridoxal-phosphate-dependent aminotransferase family. Alanine aminotransferase subfamily.</text>
</comment>
<dbReference type="InterPro" id="IPR015421">
    <property type="entry name" value="PyrdxlP-dep_Trfase_major"/>
</dbReference>
<evidence type="ECO:0000256" key="3">
    <source>
        <dbReference type="ARBA" id="ARBA00022576"/>
    </source>
</evidence>
<evidence type="ECO:0000256" key="4">
    <source>
        <dbReference type="ARBA" id="ARBA00022679"/>
    </source>
</evidence>
<dbReference type="UniPathway" id="UPA00528">
    <property type="reaction ID" value="UER00586"/>
</dbReference>
<reference evidence="12" key="1">
    <citation type="submission" date="2025-08" db="UniProtKB">
        <authorList>
            <consortium name="RefSeq"/>
        </authorList>
    </citation>
    <scope>IDENTIFICATION</scope>
    <source>
        <tissue evidence="12">Silk gland</tissue>
    </source>
</reference>
<keyword evidence="11" id="KW-1185">Reference proteome</keyword>
<dbReference type="EC" id="2.6.1.2" evidence="8"/>
<dbReference type="CDD" id="cd00609">
    <property type="entry name" value="AAT_like"/>
    <property type="match status" value="1"/>
</dbReference>
<keyword evidence="3" id="KW-0032">Aminotransferase</keyword>
<evidence type="ECO:0000256" key="8">
    <source>
        <dbReference type="ARBA" id="ARBA00026106"/>
    </source>
</evidence>
<feature type="domain" description="Aminotransferase class I/classII large" evidence="10">
    <location>
        <begin position="87"/>
        <end position="467"/>
    </location>
</feature>
<evidence type="ECO:0000313" key="12">
    <source>
        <dbReference type="RefSeq" id="XP_028025662.1"/>
    </source>
</evidence>
<dbReference type="PANTHER" id="PTHR11751:SF29">
    <property type="entry name" value="ALANINE TRANSAMINASE"/>
    <property type="match status" value="1"/>
</dbReference>
<dbReference type="Gene3D" id="1.10.287.1970">
    <property type="match status" value="1"/>
</dbReference>
<evidence type="ECO:0000256" key="5">
    <source>
        <dbReference type="ARBA" id="ARBA00022898"/>
    </source>
</evidence>
<gene>
    <name evidence="12" type="primary">LOC114239582</name>
</gene>
<dbReference type="GO" id="GO:0030170">
    <property type="term" value="F:pyridoxal phosphate binding"/>
    <property type="evidence" value="ECO:0007669"/>
    <property type="project" value="InterPro"/>
</dbReference>
<dbReference type="AlphaFoldDB" id="A0A6J2J938"/>
<evidence type="ECO:0000256" key="6">
    <source>
        <dbReference type="ARBA" id="ARBA00025708"/>
    </source>
</evidence>
<dbReference type="OrthoDB" id="1732682at2759"/>